<gene>
    <name evidence="3" type="ORF">E6H04_10825</name>
</gene>
<name>A0A537J895_9BACT</name>
<reference evidence="3 4" key="1">
    <citation type="journal article" date="2019" name="Nat. Microbiol.">
        <title>Mediterranean grassland soil C-N compound turnover is dependent on rainfall and depth, and is mediated by genomically divergent microorganisms.</title>
        <authorList>
            <person name="Diamond S."/>
            <person name="Andeer P.F."/>
            <person name="Li Z."/>
            <person name="Crits-Christoph A."/>
            <person name="Burstein D."/>
            <person name="Anantharaman K."/>
            <person name="Lane K.R."/>
            <person name="Thomas B.C."/>
            <person name="Pan C."/>
            <person name="Northen T.R."/>
            <person name="Banfield J.F."/>
        </authorList>
    </citation>
    <scope>NUCLEOTIDE SEQUENCE [LARGE SCALE GENOMIC DNA]</scope>
    <source>
        <strain evidence="3">NP_7</strain>
    </source>
</reference>
<proteinExistence type="predicted"/>
<dbReference type="PANTHER" id="PTHR45632:SF24">
    <property type="entry name" value="GALACTOSE OXIDASE"/>
    <property type="match status" value="1"/>
</dbReference>
<dbReference type="AlphaFoldDB" id="A0A537J895"/>
<dbReference type="Pfam" id="PF07646">
    <property type="entry name" value="Kelch_2"/>
    <property type="match status" value="1"/>
</dbReference>
<dbReference type="InterPro" id="IPR006311">
    <property type="entry name" value="TAT_signal"/>
</dbReference>
<feature type="signal peptide" evidence="2">
    <location>
        <begin position="1"/>
        <end position="19"/>
    </location>
</feature>
<dbReference type="InterPro" id="IPR006652">
    <property type="entry name" value="Kelch_1"/>
</dbReference>
<dbReference type="SUPFAM" id="SSF117281">
    <property type="entry name" value="Kelch motif"/>
    <property type="match status" value="1"/>
</dbReference>
<dbReference type="EMBL" id="VBAO01000297">
    <property type="protein sequence ID" value="TMI79296.1"/>
    <property type="molecule type" value="Genomic_DNA"/>
</dbReference>
<evidence type="ECO:0000313" key="4">
    <source>
        <dbReference type="Proteomes" id="UP000320048"/>
    </source>
</evidence>
<dbReference type="Proteomes" id="UP000320048">
    <property type="component" value="Unassembled WGS sequence"/>
</dbReference>
<accession>A0A537J895</accession>
<feature type="chain" id="PRO_5021881050" evidence="2">
    <location>
        <begin position="20"/>
        <end position="372"/>
    </location>
</feature>
<evidence type="ECO:0000256" key="2">
    <source>
        <dbReference type="SAM" id="SignalP"/>
    </source>
</evidence>
<dbReference type="InterPro" id="IPR015915">
    <property type="entry name" value="Kelch-typ_b-propeller"/>
</dbReference>
<dbReference type="InterPro" id="IPR011498">
    <property type="entry name" value="Kelch_2"/>
</dbReference>
<dbReference type="Pfam" id="PF01344">
    <property type="entry name" value="Kelch_1"/>
    <property type="match status" value="3"/>
</dbReference>
<evidence type="ECO:0000256" key="1">
    <source>
        <dbReference type="SAM" id="MobiDB-lite"/>
    </source>
</evidence>
<feature type="region of interest" description="Disordered" evidence="1">
    <location>
        <begin position="32"/>
        <end position="53"/>
    </location>
</feature>
<evidence type="ECO:0000313" key="3">
    <source>
        <dbReference type="EMBL" id="TMI79296.1"/>
    </source>
</evidence>
<comment type="caution">
    <text evidence="3">The sequence shown here is derived from an EMBL/GenBank/DDBJ whole genome shotgun (WGS) entry which is preliminary data.</text>
</comment>
<dbReference type="SMART" id="SM00612">
    <property type="entry name" value="Kelch"/>
    <property type="match status" value="5"/>
</dbReference>
<keyword evidence="2" id="KW-0732">Signal</keyword>
<dbReference type="Gene3D" id="2.120.10.80">
    <property type="entry name" value="Kelch-type beta propeller"/>
    <property type="match status" value="2"/>
</dbReference>
<dbReference type="PANTHER" id="PTHR45632">
    <property type="entry name" value="LD33804P"/>
    <property type="match status" value="1"/>
</dbReference>
<sequence>MRRRSFVASGLGLVAAAAAGGMHGAAGDTAARAAQSAPAGGPQGRWLSPVPGLAPIPEPMPELAGAAVNGKLYASQGQLPGFRPGGLMYEYDPAGDAWTKMKPMPHPFHHSAVAVLGEKMYFFGGFVLPESGPPGWVPVNDAWEHDPRTDTWRALAPMPTKRGAAVAAEAGGKLYVIGGAGPVPGAPNPAIRPGQPQRSLDAVEEYDPAANRWRARAPMPTACNHMAGGAVNGKVYVIGGRLSGAFIIAMPGNTALVQEYDPAADSWAIKAPMPTARSGLNAAVLNGIIYVGGGEVQTYQYLAAFRAFEAYDPAGNTWWQLPSMPAPRHECVMAALGTRVHVVGGDVQSAIVPLPKGVSFTTDAHHAFEVAP</sequence>
<organism evidence="3 4">
    <name type="scientific">Candidatus Segetimicrobium genomatis</name>
    <dbReference type="NCBI Taxonomy" id="2569760"/>
    <lineage>
        <taxon>Bacteria</taxon>
        <taxon>Bacillati</taxon>
        <taxon>Candidatus Sysuimicrobiota</taxon>
        <taxon>Candidatus Sysuimicrobiia</taxon>
        <taxon>Candidatus Sysuimicrobiales</taxon>
        <taxon>Candidatus Segetimicrobiaceae</taxon>
        <taxon>Candidatus Segetimicrobium</taxon>
    </lineage>
</organism>
<protein>
    <submittedName>
        <fullName evidence="3">Galactose oxidase</fullName>
    </submittedName>
</protein>
<dbReference type="PROSITE" id="PS51318">
    <property type="entry name" value="TAT"/>
    <property type="match status" value="1"/>
</dbReference>